<protein>
    <submittedName>
        <fullName evidence="16">Uncharacterized protein</fullName>
    </submittedName>
</protein>
<organism evidence="16 17">
    <name type="scientific">Geomonas silvestris</name>
    <dbReference type="NCBI Taxonomy" id="2740184"/>
    <lineage>
        <taxon>Bacteria</taxon>
        <taxon>Pseudomonadati</taxon>
        <taxon>Thermodesulfobacteriota</taxon>
        <taxon>Desulfuromonadia</taxon>
        <taxon>Geobacterales</taxon>
        <taxon>Geobacteraceae</taxon>
        <taxon>Geomonas</taxon>
    </lineage>
</organism>
<dbReference type="Pfam" id="PF13493">
    <property type="entry name" value="DUF4118"/>
    <property type="match status" value="1"/>
</dbReference>
<gene>
    <name evidence="16" type="ORF">GMST_09780</name>
</gene>
<dbReference type="GO" id="GO:0000155">
    <property type="term" value="F:phosphorelay sensor kinase activity"/>
    <property type="evidence" value="ECO:0007669"/>
    <property type="project" value="InterPro"/>
</dbReference>
<evidence type="ECO:0000256" key="10">
    <source>
        <dbReference type="ARBA" id="ARBA00023136"/>
    </source>
</evidence>
<dbReference type="GO" id="GO:0005524">
    <property type="term" value="F:ATP binding"/>
    <property type="evidence" value="ECO:0007669"/>
    <property type="project" value="UniProtKB-KW"/>
</dbReference>
<evidence type="ECO:0000256" key="2">
    <source>
        <dbReference type="ARBA" id="ARBA00022553"/>
    </source>
</evidence>
<keyword evidence="10 12" id="KW-0472">Membrane</keyword>
<keyword evidence="2" id="KW-0597">Phosphoprotein</keyword>
<evidence type="ECO:0000259" key="15">
    <source>
        <dbReference type="PROSITE" id="PS50113"/>
    </source>
</evidence>
<dbReference type="InterPro" id="IPR036890">
    <property type="entry name" value="HATPase_C_sf"/>
</dbReference>
<dbReference type="InterPro" id="IPR011712">
    <property type="entry name" value="Sig_transdc_His_kin_sub3_dim/P"/>
</dbReference>
<dbReference type="PROSITE" id="PS50109">
    <property type="entry name" value="HIS_KIN"/>
    <property type="match status" value="1"/>
</dbReference>
<reference evidence="17" key="1">
    <citation type="submission" date="2020-06" db="EMBL/GenBank/DDBJ databases">
        <title>Draft genomic sequence of Geomonas sp. Red330.</title>
        <authorList>
            <person name="Itoh H."/>
            <person name="Zhenxing X."/>
            <person name="Ushijima N."/>
            <person name="Masuda Y."/>
            <person name="Shiratori Y."/>
            <person name="Senoo K."/>
        </authorList>
    </citation>
    <scope>NUCLEOTIDE SEQUENCE [LARGE SCALE GENOMIC DNA]</scope>
    <source>
        <strain evidence="17">Red330</strain>
    </source>
</reference>
<keyword evidence="4 12" id="KW-0812">Transmembrane</keyword>
<dbReference type="InterPro" id="IPR000700">
    <property type="entry name" value="PAS-assoc_C"/>
</dbReference>
<dbReference type="InterPro" id="IPR000014">
    <property type="entry name" value="PAS"/>
</dbReference>
<feature type="domain" description="PAS" evidence="14">
    <location>
        <begin position="322"/>
        <end position="394"/>
    </location>
</feature>
<dbReference type="Proteomes" id="UP000556026">
    <property type="component" value="Unassembled WGS sequence"/>
</dbReference>
<dbReference type="CDD" id="cd16917">
    <property type="entry name" value="HATPase_UhpB-NarQ-NarX-like"/>
    <property type="match status" value="1"/>
</dbReference>
<dbReference type="Gene3D" id="3.30.450.20">
    <property type="entry name" value="PAS domain"/>
    <property type="match status" value="2"/>
</dbReference>
<keyword evidence="3" id="KW-0808">Transferase</keyword>
<dbReference type="NCBIfam" id="TIGR00229">
    <property type="entry name" value="sensory_box"/>
    <property type="match status" value="2"/>
</dbReference>
<comment type="subcellular location">
    <subcellularLocation>
        <location evidence="1">Membrane</location>
        <topology evidence="1">Multi-pass membrane protein</topology>
    </subcellularLocation>
</comment>
<dbReference type="PROSITE" id="PS50113">
    <property type="entry name" value="PAC"/>
    <property type="match status" value="2"/>
</dbReference>
<evidence type="ECO:0000256" key="12">
    <source>
        <dbReference type="SAM" id="Phobius"/>
    </source>
</evidence>
<feature type="coiled-coil region" evidence="11">
    <location>
        <begin position="123"/>
        <end position="199"/>
    </location>
</feature>
<dbReference type="SMART" id="SM00086">
    <property type="entry name" value="PAC"/>
    <property type="match status" value="2"/>
</dbReference>
<dbReference type="AlphaFoldDB" id="A0A6V8MFR6"/>
<feature type="transmembrane region" description="Helical" evidence="12">
    <location>
        <begin position="88"/>
        <end position="105"/>
    </location>
</feature>
<evidence type="ECO:0000313" key="16">
    <source>
        <dbReference type="EMBL" id="GFO58653.1"/>
    </source>
</evidence>
<dbReference type="EMBL" id="BLXX01000002">
    <property type="protein sequence ID" value="GFO58653.1"/>
    <property type="molecule type" value="Genomic_DNA"/>
</dbReference>
<dbReference type="RefSeq" id="WP_183353506.1">
    <property type="nucleotide sequence ID" value="NZ_BLXX01000002.1"/>
</dbReference>
<accession>A0A6V8MFR6</accession>
<dbReference type="SUPFAM" id="SSF55874">
    <property type="entry name" value="ATPase domain of HSP90 chaperone/DNA topoisomerase II/histidine kinase"/>
    <property type="match status" value="1"/>
</dbReference>
<dbReference type="InterPro" id="IPR005467">
    <property type="entry name" value="His_kinase_dom"/>
</dbReference>
<evidence type="ECO:0000256" key="1">
    <source>
        <dbReference type="ARBA" id="ARBA00004141"/>
    </source>
</evidence>
<comment type="caution">
    <text evidence="16">The sequence shown here is derived from an EMBL/GenBank/DDBJ whole genome shotgun (WGS) entry which is preliminary data.</text>
</comment>
<feature type="domain" description="PAS" evidence="14">
    <location>
        <begin position="196"/>
        <end position="266"/>
    </location>
</feature>
<dbReference type="SMART" id="SM00091">
    <property type="entry name" value="PAS"/>
    <property type="match status" value="2"/>
</dbReference>
<proteinExistence type="predicted"/>
<keyword evidence="7" id="KW-0067">ATP-binding</keyword>
<evidence type="ECO:0000256" key="11">
    <source>
        <dbReference type="SAM" id="Coils"/>
    </source>
</evidence>
<dbReference type="Pfam" id="PF02518">
    <property type="entry name" value="HATPase_c"/>
    <property type="match status" value="1"/>
</dbReference>
<dbReference type="Gene3D" id="1.20.5.1930">
    <property type="match status" value="1"/>
</dbReference>
<dbReference type="PROSITE" id="PS50112">
    <property type="entry name" value="PAS"/>
    <property type="match status" value="2"/>
</dbReference>
<evidence type="ECO:0000256" key="8">
    <source>
        <dbReference type="ARBA" id="ARBA00022989"/>
    </source>
</evidence>
<evidence type="ECO:0000256" key="7">
    <source>
        <dbReference type="ARBA" id="ARBA00022840"/>
    </source>
</evidence>
<evidence type="ECO:0000256" key="9">
    <source>
        <dbReference type="ARBA" id="ARBA00023012"/>
    </source>
</evidence>
<dbReference type="GO" id="GO:0046983">
    <property type="term" value="F:protein dimerization activity"/>
    <property type="evidence" value="ECO:0007669"/>
    <property type="project" value="InterPro"/>
</dbReference>
<evidence type="ECO:0000256" key="3">
    <source>
        <dbReference type="ARBA" id="ARBA00022679"/>
    </source>
</evidence>
<dbReference type="InterPro" id="IPR003594">
    <property type="entry name" value="HATPase_dom"/>
</dbReference>
<dbReference type="InterPro" id="IPR025201">
    <property type="entry name" value="KdpD_TM"/>
</dbReference>
<evidence type="ECO:0000259" key="13">
    <source>
        <dbReference type="PROSITE" id="PS50109"/>
    </source>
</evidence>
<dbReference type="PANTHER" id="PTHR24421:SF58">
    <property type="entry name" value="SIGNAL TRANSDUCTION HISTIDINE-PROTEIN KINASE_PHOSPHATASE UHPB"/>
    <property type="match status" value="1"/>
</dbReference>
<dbReference type="Pfam" id="PF07730">
    <property type="entry name" value="HisKA_3"/>
    <property type="match status" value="1"/>
</dbReference>
<evidence type="ECO:0000259" key="14">
    <source>
        <dbReference type="PROSITE" id="PS50112"/>
    </source>
</evidence>
<evidence type="ECO:0000256" key="6">
    <source>
        <dbReference type="ARBA" id="ARBA00022777"/>
    </source>
</evidence>
<dbReference type="Gene3D" id="3.30.565.10">
    <property type="entry name" value="Histidine kinase-like ATPase, C-terminal domain"/>
    <property type="match status" value="1"/>
</dbReference>
<keyword evidence="9" id="KW-0902">Two-component regulatory system</keyword>
<dbReference type="CDD" id="cd00130">
    <property type="entry name" value="PAS"/>
    <property type="match status" value="2"/>
</dbReference>
<feature type="transmembrane region" description="Helical" evidence="12">
    <location>
        <begin position="40"/>
        <end position="68"/>
    </location>
</feature>
<dbReference type="InterPro" id="IPR001610">
    <property type="entry name" value="PAC"/>
</dbReference>
<dbReference type="PANTHER" id="PTHR24421">
    <property type="entry name" value="NITRATE/NITRITE SENSOR PROTEIN NARX-RELATED"/>
    <property type="match status" value="1"/>
</dbReference>
<dbReference type="InterPro" id="IPR038318">
    <property type="entry name" value="KdpD_sf"/>
</dbReference>
<dbReference type="SUPFAM" id="SSF55785">
    <property type="entry name" value="PYP-like sensor domain (PAS domain)"/>
    <property type="match status" value="2"/>
</dbReference>
<keyword evidence="17" id="KW-1185">Reference proteome</keyword>
<feature type="domain" description="PAC" evidence="15">
    <location>
        <begin position="269"/>
        <end position="321"/>
    </location>
</feature>
<dbReference type="InterPro" id="IPR050482">
    <property type="entry name" value="Sensor_HK_TwoCompSys"/>
</dbReference>
<keyword evidence="5" id="KW-0547">Nucleotide-binding</keyword>
<dbReference type="InterPro" id="IPR035965">
    <property type="entry name" value="PAS-like_dom_sf"/>
</dbReference>
<keyword evidence="8 12" id="KW-1133">Transmembrane helix</keyword>
<evidence type="ECO:0000256" key="4">
    <source>
        <dbReference type="ARBA" id="ARBA00022692"/>
    </source>
</evidence>
<sequence length="661" mass="74213">MSLTLRKASHYPITVALVAFSYAAYRYLSWLADSELPTFITFYPMVTLVAVLFGLGPGLLATGLSVAITAYSIYLPVDSFAVSSLREVLSLGLFSVIGLCLSVLAESRRRFEARLVKQQGELASLVESRTAELTRKNAELEDEVARHCSTERELVRLNEHLEQRVRERTAELAEHVARLKEEAEERRAAELALQLSEERYRTVVTDQTELIARACPDGRITFVNEVYCRFFGKSEAELVGTQWRPQVLPEDLREIEERLRLLSADNPAVVVENRVRNGRGELHWLQAVNRGTFDAQGNLVEVQVVARDVCDRKKAEESLRKSEEQFRQMAETVEEVFWLTSPRGELLYLSPAFERIWRRSTAEIFQDPLLCLTATHPDDVPQLTRYHDRLRAGEAATIKYRILRPDGSVRWISDRGYPRKDGKGEVQYIAGVAFDSTAQKESEDRLKHYARRLSTLEEELRKEIAGELHDDVGQELTVLSLNLGHISKHLAGSGAGELQKTVDESRRLVRTIHSTVRDLMVNLRPVQLDEYGLVPVLSSYTELYQRRTGIAVSFQATPEFPRLGAVPEISLFRIAQEALHNVLKHADASRVAVVLEHWGSTARLTITDDGKGFVLPKAPPEGAGSGWGLAIMRERAELIGGSFRIESQPGTTSLCVELGGG</sequence>
<dbReference type="GO" id="GO:0016020">
    <property type="term" value="C:membrane"/>
    <property type="evidence" value="ECO:0007669"/>
    <property type="project" value="UniProtKB-SubCell"/>
</dbReference>
<dbReference type="Gene3D" id="1.20.120.620">
    <property type="entry name" value="Backbone structure of the membrane domain of e. Coli histidine kinase receptor kdpd"/>
    <property type="match status" value="1"/>
</dbReference>
<evidence type="ECO:0000313" key="17">
    <source>
        <dbReference type="Proteomes" id="UP000556026"/>
    </source>
</evidence>
<name>A0A6V8MFR6_9BACT</name>
<feature type="transmembrane region" description="Helical" evidence="12">
    <location>
        <begin position="12"/>
        <end position="28"/>
    </location>
</feature>
<feature type="domain" description="PAC" evidence="15">
    <location>
        <begin position="396"/>
        <end position="448"/>
    </location>
</feature>
<feature type="domain" description="Histidine kinase" evidence="13">
    <location>
        <begin position="467"/>
        <end position="661"/>
    </location>
</feature>
<keyword evidence="6" id="KW-0418">Kinase</keyword>
<dbReference type="SMART" id="SM00387">
    <property type="entry name" value="HATPase_c"/>
    <property type="match status" value="1"/>
</dbReference>
<dbReference type="Pfam" id="PF08447">
    <property type="entry name" value="PAS_3"/>
    <property type="match status" value="2"/>
</dbReference>
<dbReference type="InterPro" id="IPR013655">
    <property type="entry name" value="PAS_fold_3"/>
</dbReference>
<evidence type="ECO:0000256" key="5">
    <source>
        <dbReference type="ARBA" id="ARBA00022741"/>
    </source>
</evidence>
<keyword evidence="11" id="KW-0175">Coiled coil</keyword>